<evidence type="ECO:0000313" key="4">
    <source>
        <dbReference type="Proteomes" id="UP001255856"/>
    </source>
</evidence>
<dbReference type="EMBL" id="JASFZW010000013">
    <property type="protein sequence ID" value="KAK2075878.1"/>
    <property type="molecule type" value="Genomic_DNA"/>
</dbReference>
<dbReference type="Proteomes" id="UP001255856">
    <property type="component" value="Unassembled WGS sequence"/>
</dbReference>
<proteinExistence type="predicted"/>
<evidence type="ECO:0000256" key="1">
    <source>
        <dbReference type="SAM" id="MobiDB-lite"/>
    </source>
</evidence>
<dbReference type="AlphaFoldDB" id="A0AAD9IDG7"/>
<feature type="domain" description="Brix" evidence="2">
    <location>
        <begin position="24"/>
        <end position="290"/>
    </location>
</feature>
<feature type="region of interest" description="Disordered" evidence="1">
    <location>
        <begin position="304"/>
        <end position="388"/>
    </location>
</feature>
<dbReference type="PANTHER" id="PTHR12661">
    <property type="entry name" value="PETER PAN-RELATED"/>
    <property type="match status" value="1"/>
</dbReference>
<comment type="caution">
    <text evidence="3">The sequence shown here is derived from an EMBL/GenBank/DDBJ whole genome shotgun (WGS) entry which is preliminary data.</text>
</comment>
<dbReference type="GO" id="GO:0000027">
    <property type="term" value="P:ribosomal large subunit assembly"/>
    <property type="evidence" value="ECO:0007669"/>
    <property type="project" value="TreeGrafter"/>
</dbReference>
<dbReference type="GO" id="GO:0019843">
    <property type="term" value="F:rRNA binding"/>
    <property type="evidence" value="ECO:0007669"/>
    <property type="project" value="InterPro"/>
</dbReference>
<organism evidence="3 4">
    <name type="scientific">Prototheca wickerhamii</name>
    <dbReference type="NCBI Taxonomy" id="3111"/>
    <lineage>
        <taxon>Eukaryota</taxon>
        <taxon>Viridiplantae</taxon>
        <taxon>Chlorophyta</taxon>
        <taxon>core chlorophytes</taxon>
        <taxon>Trebouxiophyceae</taxon>
        <taxon>Chlorellales</taxon>
        <taxon>Chlorellaceae</taxon>
        <taxon>Prototheca</taxon>
    </lineage>
</organism>
<dbReference type="Pfam" id="PF04427">
    <property type="entry name" value="Brix"/>
    <property type="match status" value="1"/>
</dbReference>
<feature type="region of interest" description="Disordered" evidence="1">
    <location>
        <begin position="230"/>
        <end position="255"/>
    </location>
</feature>
<gene>
    <name evidence="3" type="ORF">QBZ16_001620</name>
</gene>
<dbReference type="SUPFAM" id="SSF52954">
    <property type="entry name" value="Class II aaRS ABD-related"/>
    <property type="match status" value="1"/>
</dbReference>
<dbReference type="GO" id="GO:0006364">
    <property type="term" value="P:rRNA processing"/>
    <property type="evidence" value="ECO:0007669"/>
    <property type="project" value="InterPro"/>
</dbReference>
<evidence type="ECO:0000259" key="2">
    <source>
        <dbReference type="PROSITE" id="PS50833"/>
    </source>
</evidence>
<dbReference type="PANTHER" id="PTHR12661:SF5">
    <property type="entry name" value="SUPPRESSOR OF SWI4 1 HOMOLOG"/>
    <property type="match status" value="1"/>
</dbReference>
<sequence>MPQKRRKKRTHVRDAAESAFAGQPKSFVLRRGRYGSMLKELEKDLRQTMLPNTAKSLKESRRNVLKDFVQVAGPLGITHFLLLSATQNASYLRVAKVPRGPTLTMRIHQYALQRDVLTSQQRPRAPKTMWQQPPLVVLNNFSGAEHLRLAATTFQNLFPAINVATTRLSTCQRVLLLEYNAETDRIQMRQYSIGVQASGVTKNLKALLHQRQVPDLGACADVSEFLSRSAYGSESEGEDPETTRVQLGPDATSRTTRQSRVKLYEVCRGSEVVGPRLDLEIVKIEEGLCDGKVLYHAHVEKTPEEAAALQNKTEERERLRRQRRAEQEENVRRKEKEANRKRELDQEAAKARKKARGGPTRAATERNDPSSEAADDDDAAYYREEVDS</sequence>
<dbReference type="GO" id="GO:0030687">
    <property type="term" value="C:preribosome, large subunit precursor"/>
    <property type="evidence" value="ECO:0007669"/>
    <property type="project" value="TreeGrafter"/>
</dbReference>
<protein>
    <recommendedName>
        <fullName evidence="2">Brix domain-containing protein</fullName>
    </recommendedName>
</protein>
<dbReference type="SMART" id="SM00879">
    <property type="entry name" value="Brix"/>
    <property type="match status" value="1"/>
</dbReference>
<feature type="compositionally biased region" description="Basic and acidic residues" evidence="1">
    <location>
        <begin position="312"/>
        <end position="350"/>
    </location>
</feature>
<dbReference type="InterPro" id="IPR045112">
    <property type="entry name" value="PPAN-like"/>
</dbReference>
<evidence type="ECO:0000313" key="3">
    <source>
        <dbReference type="EMBL" id="KAK2075878.1"/>
    </source>
</evidence>
<reference evidence="3" key="1">
    <citation type="submission" date="2021-01" db="EMBL/GenBank/DDBJ databases">
        <authorList>
            <person name="Eckstrom K.M.E."/>
        </authorList>
    </citation>
    <scope>NUCLEOTIDE SEQUENCE</scope>
    <source>
        <strain evidence="3">UVCC 0001</strain>
    </source>
</reference>
<dbReference type="PROSITE" id="PS50833">
    <property type="entry name" value="BRIX"/>
    <property type="match status" value="1"/>
</dbReference>
<accession>A0AAD9IDG7</accession>
<dbReference type="InterPro" id="IPR007109">
    <property type="entry name" value="Brix"/>
</dbReference>
<name>A0AAD9IDG7_PROWI</name>
<keyword evidence="4" id="KW-1185">Reference proteome</keyword>